<organism evidence="15 16">
    <name type="scientific">Pocillopora damicornis</name>
    <name type="common">Cauliflower coral</name>
    <name type="synonym">Millepora damicornis</name>
    <dbReference type="NCBI Taxonomy" id="46731"/>
    <lineage>
        <taxon>Eukaryota</taxon>
        <taxon>Metazoa</taxon>
        <taxon>Cnidaria</taxon>
        <taxon>Anthozoa</taxon>
        <taxon>Hexacorallia</taxon>
        <taxon>Scleractinia</taxon>
        <taxon>Astrocoeniina</taxon>
        <taxon>Pocilloporidae</taxon>
        <taxon>Pocillopora</taxon>
    </lineage>
</organism>
<dbReference type="UniPathway" id="UPA00033">
    <property type="reaction ID" value="UER00034"/>
</dbReference>
<evidence type="ECO:0000313" key="16">
    <source>
        <dbReference type="Proteomes" id="UP000275408"/>
    </source>
</evidence>
<proteinExistence type="inferred from homology"/>
<gene>
    <name evidence="15" type="ORF">pdam_00004690</name>
</gene>
<dbReference type="Proteomes" id="UP000275408">
    <property type="component" value="Unassembled WGS sequence"/>
</dbReference>
<dbReference type="Pfam" id="PF05222">
    <property type="entry name" value="AlaDh_PNT_N"/>
    <property type="match status" value="2"/>
</dbReference>
<dbReference type="InterPro" id="IPR007886">
    <property type="entry name" value="AlaDH/PNT_N"/>
</dbReference>
<comment type="similarity">
    <text evidence="3">Belongs to the AlaDH/PNT family.</text>
</comment>
<dbReference type="AlphaFoldDB" id="A0A3M6UCL9"/>
<evidence type="ECO:0000256" key="9">
    <source>
        <dbReference type="ARBA" id="ARBA00023027"/>
    </source>
</evidence>
<comment type="caution">
    <text evidence="15">The sequence shown here is derived from an EMBL/GenBank/DDBJ whole genome shotgun (WGS) entry which is preliminary data.</text>
</comment>
<dbReference type="PANTHER" id="PTHR11133">
    <property type="entry name" value="SACCHAROPINE DEHYDROGENASE"/>
    <property type="match status" value="1"/>
</dbReference>
<dbReference type="OrthoDB" id="265306at2759"/>
<comment type="similarity">
    <text evidence="2">In the N-terminal section; belongs to the AlaDH/PNT family.</text>
</comment>
<dbReference type="EC" id="1.5.1.7" evidence="5"/>
<dbReference type="SMART" id="SM01003">
    <property type="entry name" value="AlaDh_PNT_N"/>
    <property type="match status" value="2"/>
</dbReference>
<feature type="domain" description="Alanine dehydrogenase/pyridine nucleotide transhydrogenase N-terminal" evidence="14">
    <location>
        <begin position="425"/>
        <end position="558"/>
    </location>
</feature>
<dbReference type="GO" id="GO:0004754">
    <property type="term" value="F:saccharopine dehydrogenase (NAD+, L-lysine-forming) activity"/>
    <property type="evidence" value="ECO:0007669"/>
    <property type="project" value="UniProtKB-EC"/>
</dbReference>
<dbReference type="InterPro" id="IPR051168">
    <property type="entry name" value="AASS"/>
</dbReference>
<feature type="domain" description="Alanine dehydrogenase/pyridine nucleotide transhydrogenase NAD(H)-binding" evidence="13">
    <location>
        <begin position="601"/>
        <end position="727"/>
    </location>
</feature>
<evidence type="ECO:0000259" key="13">
    <source>
        <dbReference type="SMART" id="SM01002"/>
    </source>
</evidence>
<evidence type="ECO:0000256" key="10">
    <source>
        <dbReference type="ARBA" id="ARBA00023157"/>
    </source>
</evidence>
<comment type="pathway">
    <text evidence="1">Amino-acid biosynthesis; L-lysine biosynthesis via AAA pathway; L-lysine from L-alpha-aminoadipate (fungal route): step 3/3.</text>
</comment>
<keyword evidence="16" id="KW-1185">Reference proteome</keyword>
<evidence type="ECO:0000256" key="11">
    <source>
        <dbReference type="ARBA" id="ARBA00033228"/>
    </source>
</evidence>
<comment type="subunit">
    <text evidence="4">Monomer.</text>
</comment>
<dbReference type="CDD" id="cd12188">
    <property type="entry name" value="SDH"/>
    <property type="match status" value="2"/>
</dbReference>
<dbReference type="InterPro" id="IPR036291">
    <property type="entry name" value="NAD(P)-bd_dom_sf"/>
</dbReference>
<sequence>MASGASDDTSMKFWLRAESKPHEQRTPLTPVTCKKLLSAGHQVFVEKSEDRVYKEVDYERVGCKIVEEGSWTDAPADAYIVGIKELPNEDHPLKNPHIYFGHAYKGQDGWSDLLQRFHQGGGELLDVEFIVNDSGKREVAEFGPMAGIAGAALAIAVWCHQQLKLNEMFPSVTPYMSEDDMVNHLKSQLQLIANERGVPEIYPKVLIIGGSGRCGQGAAYILEKTGIPSKNIVKWTRQETQGGGPFPAILSYDIFVNCIFLSKKIPPFLTKEMFHNNTRNLTVISDVSCDCTSPDNPLPIYDTITTFVKPTHRLDMSPSTKLLDVIAIDHLPSLLPKDSSDKYAAKLLPFLLKLPEASTYPPWVRVKNIYRDKLKEALAGIEMRTRKESVARDEAELSSSSEFEIKRSCSIFRNIMSSFNVHHIWLRAETKPNEQRRALTPDKCRELIEKGFQVSVEYSDQSAFKNEDIPGINMVQAGSWVNAPSDAIILGLKELPHSHDPVSHRHIYFAHAYKNQTGWATLLHRFIKGGGSILDIEFMTDENGRRVVAEFSGMAGLGGMGLGILAWCHQQLSPDKPMGEVKPYGNEAAFIDHITLQIKQVAELKGVQKVFPRIMVIGALGRCGRGALEIAYKLGIPKSSIAEWDLEETKAGGPFDEILNNDILVNCILLTEEIPPFLTKEMLERANRNLSVVVDVSCDPNNPYNPLPFYNSITSFDKPCGRIRLRCAKPLDVIAIDHLPSVLPRESSQRFVNKMTPYLLKLGDDPVWNRTKKMFDQKAAEAKALIDSGVLH</sequence>
<dbReference type="Gene3D" id="3.40.50.720">
    <property type="entry name" value="NAD(P)-binding Rossmann-like Domain"/>
    <property type="match status" value="3"/>
</dbReference>
<dbReference type="FunFam" id="3.40.50.720:FF:000217">
    <property type="entry name" value="Saccharopine dehydrogenase [NAD(+), L-lysine-forming]"/>
    <property type="match status" value="2"/>
</dbReference>
<dbReference type="STRING" id="46731.A0A3M6UCL9"/>
<dbReference type="SMART" id="SM01002">
    <property type="entry name" value="AlaDh_PNT_C"/>
    <property type="match status" value="2"/>
</dbReference>
<evidence type="ECO:0000256" key="5">
    <source>
        <dbReference type="ARBA" id="ARBA00012847"/>
    </source>
</evidence>
<dbReference type="GO" id="GO:0019878">
    <property type="term" value="P:lysine biosynthetic process via aminoadipic acid"/>
    <property type="evidence" value="ECO:0007669"/>
    <property type="project" value="UniProtKB-UniPathway"/>
</dbReference>
<dbReference type="SUPFAM" id="SSF51735">
    <property type="entry name" value="NAD(P)-binding Rossmann-fold domains"/>
    <property type="match status" value="2"/>
</dbReference>
<reference evidence="15 16" key="1">
    <citation type="journal article" date="2018" name="Sci. Rep.">
        <title>Comparative analysis of the Pocillopora damicornis genome highlights role of immune system in coral evolution.</title>
        <authorList>
            <person name="Cunning R."/>
            <person name="Bay R.A."/>
            <person name="Gillette P."/>
            <person name="Baker A.C."/>
            <person name="Traylor-Knowles N."/>
        </authorList>
    </citation>
    <scope>NUCLEOTIDE SEQUENCE [LARGE SCALE GENOMIC DNA]</scope>
    <source>
        <strain evidence="15">RSMAS</strain>
        <tissue evidence="15">Whole animal</tissue>
    </source>
</reference>
<keyword evidence="10" id="KW-1015">Disulfide bond</keyword>
<dbReference type="SUPFAM" id="SSF52283">
    <property type="entry name" value="Formate/glycerate dehydrogenase catalytic domain-like"/>
    <property type="match status" value="2"/>
</dbReference>
<dbReference type="InterPro" id="IPR027281">
    <property type="entry name" value="Lys1"/>
</dbReference>
<keyword evidence="7" id="KW-0028">Amino-acid biosynthesis</keyword>
<accession>A0A3M6UCL9</accession>
<evidence type="ECO:0000256" key="8">
    <source>
        <dbReference type="ARBA" id="ARBA00023002"/>
    </source>
</evidence>
<evidence type="ECO:0000313" key="15">
    <source>
        <dbReference type="EMBL" id="RMX51264.1"/>
    </source>
</evidence>
<feature type="domain" description="Alanine dehydrogenase/pyridine nucleotide transhydrogenase NAD(H)-binding" evidence="13">
    <location>
        <begin position="191"/>
        <end position="327"/>
    </location>
</feature>
<dbReference type="InterPro" id="IPR007698">
    <property type="entry name" value="AlaDH/PNT_NAD(H)-bd"/>
</dbReference>
<feature type="domain" description="Alanine dehydrogenase/pyridine nucleotide transhydrogenase N-terminal" evidence="14">
    <location>
        <begin position="14"/>
        <end position="149"/>
    </location>
</feature>
<keyword evidence="9" id="KW-0520">NAD</keyword>
<evidence type="ECO:0000256" key="2">
    <source>
        <dbReference type="ARBA" id="ARBA00005624"/>
    </source>
</evidence>
<dbReference type="EMBL" id="RCHS01001807">
    <property type="protein sequence ID" value="RMX51264.1"/>
    <property type="molecule type" value="Genomic_DNA"/>
</dbReference>
<evidence type="ECO:0000256" key="1">
    <source>
        <dbReference type="ARBA" id="ARBA00004884"/>
    </source>
</evidence>
<evidence type="ECO:0000256" key="6">
    <source>
        <dbReference type="ARBA" id="ARBA00021221"/>
    </source>
</evidence>
<evidence type="ECO:0000256" key="7">
    <source>
        <dbReference type="ARBA" id="ARBA00022605"/>
    </source>
</evidence>
<evidence type="ECO:0000256" key="3">
    <source>
        <dbReference type="ARBA" id="ARBA00005689"/>
    </source>
</evidence>
<evidence type="ECO:0000256" key="4">
    <source>
        <dbReference type="ARBA" id="ARBA00011245"/>
    </source>
</evidence>
<dbReference type="PANTHER" id="PTHR11133:SF23">
    <property type="entry name" value="SACCHAROPINE DEHYDROGENASE [NAD(+), L-LYSINE-FORMING]"/>
    <property type="match status" value="1"/>
</dbReference>
<evidence type="ECO:0000259" key="14">
    <source>
        <dbReference type="SMART" id="SM01003"/>
    </source>
</evidence>
<dbReference type="GO" id="GO:0005737">
    <property type="term" value="C:cytoplasm"/>
    <property type="evidence" value="ECO:0007669"/>
    <property type="project" value="TreeGrafter"/>
</dbReference>
<keyword evidence="8" id="KW-0560">Oxidoreductase</keyword>
<evidence type="ECO:0000256" key="12">
    <source>
        <dbReference type="ARBA" id="ARBA00047860"/>
    </source>
</evidence>
<comment type="catalytic activity">
    <reaction evidence="12">
        <text>L-saccharopine + NAD(+) + H2O = L-lysine + 2-oxoglutarate + NADH + H(+)</text>
        <dbReference type="Rhea" id="RHEA:12440"/>
        <dbReference type="ChEBI" id="CHEBI:15377"/>
        <dbReference type="ChEBI" id="CHEBI:15378"/>
        <dbReference type="ChEBI" id="CHEBI:16810"/>
        <dbReference type="ChEBI" id="CHEBI:32551"/>
        <dbReference type="ChEBI" id="CHEBI:57540"/>
        <dbReference type="ChEBI" id="CHEBI:57945"/>
        <dbReference type="ChEBI" id="CHEBI:57951"/>
        <dbReference type="EC" id="1.5.1.7"/>
    </reaction>
</comment>
<protein>
    <recommendedName>
        <fullName evidence="6">Saccharopine dehydrogenase [NAD(+), L-lysine-forming]</fullName>
        <ecNumber evidence="5">1.5.1.7</ecNumber>
    </recommendedName>
    <alternativeName>
        <fullName evidence="11">Lysine--2-oxoglutarate reductase</fullName>
    </alternativeName>
</protein>
<name>A0A3M6UCL9_POCDA</name>